<reference evidence="2 3" key="1">
    <citation type="submission" date="2024-01" db="EMBL/GenBank/DDBJ databases">
        <title>Comparative genomics of Cryptococcus and Kwoniella reveals pathogenesis evolution and contrasting modes of karyotype evolution via chromosome fusion or intercentromeric recombination.</title>
        <authorList>
            <person name="Coelho M.A."/>
            <person name="David-Palma M."/>
            <person name="Shea T."/>
            <person name="Bowers K."/>
            <person name="McGinley-Smith S."/>
            <person name="Mohammad A.W."/>
            <person name="Gnirke A."/>
            <person name="Yurkov A.M."/>
            <person name="Nowrousian M."/>
            <person name="Sun S."/>
            <person name="Cuomo C.A."/>
            <person name="Heitman J."/>
        </authorList>
    </citation>
    <scope>NUCLEOTIDE SEQUENCE [LARGE SCALE GENOMIC DNA]</scope>
    <source>
        <strain evidence="2 3">PYCC6329</strain>
    </source>
</reference>
<accession>A0AAX4KS33</accession>
<keyword evidence="3" id="KW-1185">Reference proteome</keyword>
<organism evidence="2 3">
    <name type="scientific">Kwoniella europaea PYCC6329</name>
    <dbReference type="NCBI Taxonomy" id="1423913"/>
    <lineage>
        <taxon>Eukaryota</taxon>
        <taxon>Fungi</taxon>
        <taxon>Dikarya</taxon>
        <taxon>Basidiomycota</taxon>
        <taxon>Agaricomycotina</taxon>
        <taxon>Tremellomycetes</taxon>
        <taxon>Tremellales</taxon>
        <taxon>Cryptococcaceae</taxon>
        <taxon>Kwoniella</taxon>
    </lineage>
</organism>
<dbReference type="GeneID" id="91105436"/>
<proteinExistence type="predicted"/>
<gene>
    <name evidence="2" type="ORF">V865_006635</name>
</gene>
<evidence type="ECO:0000313" key="2">
    <source>
        <dbReference type="EMBL" id="WWD08523.1"/>
    </source>
</evidence>
<feature type="compositionally biased region" description="Polar residues" evidence="1">
    <location>
        <begin position="1"/>
        <end position="15"/>
    </location>
</feature>
<evidence type="ECO:0000313" key="3">
    <source>
        <dbReference type="Proteomes" id="UP001358614"/>
    </source>
</evidence>
<sequence length="180" mass="19700">MSQTDTYYSTSSASFLSKRKKRVSTVTDKSGDTGRSSRRGLFGLKSKCRESASSSSSMGLSDTNVSGSVHSRNSATQQPVSDDYVPIAIDKSAEPIRSSDGYIIIDRPRKSPSQDSLGSTADAVFDAHPDIAEAEDELERKRVQAYLAREAEIAHLRMMTSEIRDKNTLSCIVSFGLWGY</sequence>
<feature type="compositionally biased region" description="Low complexity" evidence="1">
    <location>
        <begin position="51"/>
        <end position="64"/>
    </location>
</feature>
<evidence type="ECO:0000256" key="1">
    <source>
        <dbReference type="SAM" id="MobiDB-lite"/>
    </source>
</evidence>
<dbReference type="RefSeq" id="XP_066086490.1">
    <property type="nucleotide sequence ID" value="XM_066230393.1"/>
</dbReference>
<name>A0AAX4KS33_9TREE</name>
<feature type="compositionally biased region" description="Polar residues" evidence="1">
    <location>
        <begin position="65"/>
        <end position="80"/>
    </location>
</feature>
<dbReference type="EMBL" id="CP144090">
    <property type="protein sequence ID" value="WWD08523.1"/>
    <property type="molecule type" value="Genomic_DNA"/>
</dbReference>
<dbReference type="Proteomes" id="UP001358614">
    <property type="component" value="Chromosome 2"/>
</dbReference>
<protein>
    <submittedName>
        <fullName evidence="2">Uncharacterized protein</fullName>
    </submittedName>
</protein>
<dbReference type="KEGG" id="ker:91105436"/>
<dbReference type="AlphaFoldDB" id="A0AAX4KS33"/>
<feature type="region of interest" description="Disordered" evidence="1">
    <location>
        <begin position="1"/>
        <end position="86"/>
    </location>
</feature>